<reference evidence="3" key="2">
    <citation type="submission" date="2021-04" db="EMBL/GenBank/DDBJ databases">
        <title>Genome-wide patterns of bracovirus chromosomal integration into multiple host tissues during parasitism.</title>
        <authorList>
            <person name="Chebbi M.A.C."/>
        </authorList>
    </citation>
    <scope>NUCLEOTIDE SEQUENCE</scope>
    <source>
        <tissue evidence="3">Whole body</tissue>
    </source>
</reference>
<evidence type="ECO:0000256" key="1">
    <source>
        <dbReference type="SAM" id="SignalP"/>
    </source>
</evidence>
<feature type="domain" description="EGF-like" evidence="2">
    <location>
        <begin position="487"/>
        <end position="520"/>
    </location>
</feature>
<dbReference type="Pfam" id="PF01683">
    <property type="entry name" value="EB"/>
    <property type="match status" value="1"/>
</dbReference>
<name>A0A8J5QW79_9HYME</name>
<proteinExistence type="predicted"/>
<dbReference type="InterPro" id="IPR000742">
    <property type="entry name" value="EGF"/>
</dbReference>
<sequence length="674" mass="74068">MTPKYLLILLVALGFRAVTSAEPITNTSAVPGDKCFKSMGCPSLENSFCSDNEKCTCKDEYVAWNEYCVPMIGTECNYNDFKLDNTICNDGTCQCDYGFVALSKVKCVRVSKHGEKCEHDIQCSCKSDGTCVTEDPYTDVLCVGKKCSCIEGYHYVPEKSTCVKSAQKLGDNCTVTDSCLPIKNTKCIDDQCSCPDKHFVEEGQCFGGIGAMCPNIGENCKANNSRCGFIECQCKDQFVELSVKQCIPVKKRGENCLINKQCSCENNRRCYLDEIYKDLICSNTNNICSCSEGFHYIPEQDSCVRSTKAIDDPCTINDNCMLLSNTQCNQDKCQCIDNYFNYKGQCRQGLHSGCANNSYCSAVKNSQCIDNECQCIDKFIPISTGICAVIASHGESCQFQEQCQNNETLEVPYTELVCDGTCSCSNGFHYVDDKRACVESSTAVGGNCSVNDHCGRLTNTHCWDNKCSCLEYYYQQQNQCVPGIGARCSGNCQGLNSICGSNGRCICAPGHIFSAEDRCVPINELGENCEMDDQCSCLHQRCDLKQPNRDLVCSGGTCSCPANYRFSPKSKFCIHSATDGAKKVCRCGTGQHYHATGCFQTRTLDERCDSISECFVTSKYDSVACIGNKCVCVEGFEKVNGTFCGMLILACSRAPLLTILLFQVARAVSSPQQC</sequence>
<feature type="domain" description="EGF-like" evidence="2">
    <location>
        <begin position="34"/>
        <end position="69"/>
    </location>
</feature>
<dbReference type="PANTHER" id="PTHR39069">
    <property type="entry name" value="ECDYSONE-INDUCIBLE GENE E1, ISOFORM A"/>
    <property type="match status" value="1"/>
</dbReference>
<evidence type="ECO:0000313" key="3">
    <source>
        <dbReference type="EMBL" id="KAG8035062.1"/>
    </source>
</evidence>
<dbReference type="InterPro" id="IPR006149">
    <property type="entry name" value="EB_dom"/>
</dbReference>
<feature type="signal peptide" evidence="1">
    <location>
        <begin position="1"/>
        <end position="21"/>
    </location>
</feature>
<dbReference type="OrthoDB" id="504708at2759"/>
<feature type="domain" description="EGF-like" evidence="2">
    <location>
        <begin position="528"/>
        <end position="574"/>
    </location>
</feature>
<dbReference type="AlphaFoldDB" id="A0A8J5QW79"/>
<feature type="domain" description="EGF-like" evidence="2">
    <location>
        <begin position="116"/>
        <end position="163"/>
    </location>
</feature>
<accession>A0A8J5QW79</accession>
<keyword evidence="1" id="KW-0732">Signal</keyword>
<feature type="domain" description="EGF-like" evidence="2">
    <location>
        <begin position="255"/>
        <end position="304"/>
    </location>
</feature>
<dbReference type="SMART" id="SM00181">
    <property type="entry name" value="EGF"/>
    <property type="match status" value="6"/>
</dbReference>
<protein>
    <recommendedName>
        <fullName evidence="2">EGF-like domain-containing protein</fullName>
    </recommendedName>
</protein>
<evidence type="ECO:0000313" key="4">
    <source>
        <dbReference type="Proteomes" id="UP000729913"/>
    </source>
</evidence>
<reference evidence="3" key="1">
    <citation type="submission" date="2020-03" db="EMBL/GenBank/DDBJ databases">
        <authorList>
            <person name="Chebbi M.A."/>
            <person name="Drezen J.M."/>
        </authorList>
    </citation>
    <scope>NUCLEOTIDE SEQUENCE</scope>
    <source>
        <tissue evidence="3">Whole body</tissue>
    </source>
</reference>
<feature type="domain" description="EGF-like" evidence="2">
    <location>
        <begin position="396"/>
        <end position="438"/>
    </location>
</feature>
<gene>
    <name evidence="3" type="ORF">G9C98_001552</name>
</gene>
<comment type="caution">
    <text evidence="3">The sequence shown here is derived from an EMBL/GenBank/DDBJ whole genome shotgun (WGS) entry which is preliminary data.</text>
</comment>
<dbReference type="PANTHER" id="PTHR39069:SF8">
    <property type="entry name" value="FI17111P1"/>
    <property type="match status" value="1"/>
</dbReference>
<organism evidence="3 4">
    <name type="scientific">Cotesia typhae</name>
    <dbReference type="NCBI Taxonomy" id="2053667"/>
    <lineage>
        <taxon>Eukaryota</taxon>
        <taxon>Metazoa</taxon>
        <taxon>Ecdysozoa</taxon>
        <taxon>Arthropoda</taxon>
        <taxon>Hexapoda</taxon>
        <taxon>Insecta</taxon>
        <taxon>Pterygota</taxon>
        <taxon>Neoptera</taxon>
        <taxon>Endopterygota</taxon>
        <taxon>Hymenoptera</taxon>
        <taxon>Apocrita</taxon>
        <taxon>Ichneumonoidea</taxon>
        <taxon>Braconidae</taxon>
        <taxon>Microgastrinae</taxon>
        <taxon>Cotesia</taxon>
    </lineage>
</organism>
<evidence type="ECO:0000259" key="2">
    <source>
        <dbReference type="SMART" id="SM00181"/>
    </source>
</evidence>
<dbReference type="EMBL" id="JAAOIC020000064">
    <property type="protein sequence ID" value="KAG8035062.1"/>
    <property type="molecule type" value="Genomic_DNA"/>
</dbReference>
<feature type="chain" id="PRO_5035216350" description="EGF-like domain-containing protein" evidence="1">
    <location>
        <begin position="22"/>
        <end position="674"/>
    </location>
</feature>
<keyword evidence="4" id="KW-1185">Reference proteome</keyword>
<dbReference type="Proteomes" id="UP000729913">
    <property type="component" value="Unassembled WGS sequence"/>
</dbReference>